<evidence type="ECO:0000313" key="6">
    <source>
        <dbReference type="Proteomes" id="UP000332933"/>
    </source>
</evidence>
<gene>
    <name evidence="5" type="primary">Aste57867_2083</name>
    <name evidence="4" type="ORF">As57867_002078</name>
    <name evidence="5" type="ORF">ASTE57867_2083</name>
</gene>
<dbReference type="PANTHER" id="PTHR45726:SF3">
    <property type="entry name" value="LEUKOTRIENE A-4 HYDROLASE"/>
    <property type="match status" value="1"/>
</dbReference>
<keyword evidence="1" id="KW-0479">Metal-binding</keyword>
<accession>A0A485KB17</accession>
<protein>
    <submittedName>
        <fullName evidence="5">Aste57867_2083 protein</fullName>
    </submittedName>
</protein>
<proteinExistence type="predicted"/>
<sequence length="595" mass="65410">MVLHTALQVPPPLAEGSFQHLDWHATIDLDARVIHATATYTVHPPPSDVRCLALAVQGLTIESVCVDDIKAEHKVVDIEVLSLDSLLVLEFPFTRRPPSCRVAVTYTISGATNLACHWFHEQSTNHAWLLTQLYPCYAASLLPVPPQLFMKFTYTAEVTTAASATVHMSAACTHATTHSETRQTTVFHQSVAVQSHMLALAITPSSMSSTRVSPTCVVHAHNPLHPASPFHIVPALADAAEFFTGLASIWSEWNIVVVPDAFDLSFPATCAPSLLLCTETYVSTHGMALLAEATARHWTAHRAPHETWQDVWVSEGWTKWLQVEMLAMLHEHVDHEHSWTLLQSAMTPADDTTALVAEHHSSSRWSVIAREKGYLLLLAVQDAVGADSFYFFVSAYISGFEAGSVTSDEFRSFCHEYFTLVEERPELAVDWASFFHAPGYLPPVGTVAKWLGLETLATTSPVPLLAINWTLGDLLRTSDTLELCGMLAEIQRECGASVTLDMWLQCVDQKVYHPVTVQRVEAVIQTQIVDDCAEHVDTSPAEMYFARECDALTEDTAKQFATNATSTWMLAAAALSVSVCVVSLAVGARMLHARN</sequence>
<name>A0A485KB17_9STRA</name>
<dbReference type="InterPro" id="IPR014782">
    <property type="entry name" value="Peptidase_M1_dom"/>
</dbReference>
<dbReference type="SUPFAM" id="SSF63737">
    <property type="entry name" value="Leukotriene A4 hydrolase N-terminal domain"/>
    <property type="match status" value="1"/>
</dbReference>
<dbReference type="SUPFAM" id="SSF55486">
    <property type="entry name" value="Metalloproteases ('zincins'), catalytic domain"/>
    <property type="match status" value="1"/>
</dbReference>
<dbReference type="GO" id="GO:0005829">
    <property type="term" value="C:cytosol"/>
    <property type="evidence" value="ECO:0007669"/>
    <property type="project" value="TreeGrafter"/>
</dbReference>
<dbReference type="InterPro" id="IPR042097">
    <property type="entry name" value="Aminopeptidase_N-like_N_sf"/>
</dbReference>
<dbReference type="GO" id="GO:0008270">
    <property type="term" value="F:zinc ion binding"/>
    <property type="evidence" value="ECO:0007669"/>
    <property type="project" value="InterPro"/>
</dbReference>
<keyword evidence="2" id="KW-0472">Membrane</keyword>
<feature type="domain" description="Peptidase M1 membrane alanine aminopeptidase" evidence="3">
    <location>
        <begin position="295"/>
        <end position="416"/>
    </location>
</feature>
<keyword evidence="6" id="KW-1185">Reference proteome</keyword>
<keyword evidence="1" id="KW-0862">Zinc</keyword>
<keyword evidence="2" id="KW-0812">Transmembrane</keyword>
<reference evidence="5 6" key="1">
    <citation type="submission" date="2019-03" db="EMBL/GenBank/DDBJ databases">
        <authorList>
            <person name="Gaulin E."/>
            <person name="Dumas B."/>
        </authorList>
    </citation>
    <scope>NUCLEOTIDE SEQUENCE [LARGE SCALE GENOMIC DNA]</scope>
    <source>
        <strain evidence="5">CBS 568.67</strain>
    </source>
</reference>
<keyword evidence="2" id="KW-1133">Transmembrane helix</keyword>
<dbReference type="EMBL" id="CAADRA010000213">
    <property type="protein sequence ID" value="VFT79286.1"/>
    <property type="molecule type" value="Genomic_DNA"/>
</dbReference>
<dbReference type="PANTHER" id="PTHR45726">
    <property type="entry name" value="LEUKOTRIENE A-4 HYDROLASE"/>
    <property type="match status" value="1"/>
</dbReference>
<evidence type="ECO:0000313" key="4">
    <source>
        <dbReference type="EMBL" id="KAF0717810.1"/>
    </source>
</evidence>
<dbReference type="OrthoDB" id="79562at2759"/>
<dbReference type="InterPro" id="IPR034015">
    <property type="entry name" value="M1_LTA4H"/>
</dbReference>
<feature type="transmembrane region" description="Helical" evidence="2">
    <location>
        <begin position="568"/>
        <end position="591"/>
    </location>
</feature>
<dbReference type="GO" id="GO:0008237">
    <property type="term" value="F:metallopeptidase activity"/>
    <property type="evidence" value="ECO:0007669"/>
    <property type="project" value="InterPro"/>
</dbReference>
<feature type="binding site" evidence="1">
    <location>
        <position position="315"/>
    </location>
    <ligand>
        <name>Zn(2+)</name>
        <dbReference type="ChEBI" id="CHEBI:29105"/>
        <note>catalytic</note>
    </ligand>
</feature>
<reference evidence="4" key="2">
    <citation type="submission" date="2019-06" db="EMBL/GenBank/DDBJ databases">
        <title>Genomics analysis of Aphanomyces spp. identifies a new class of oomycete effector associated with host adaptation.</title>
        <authorList>
            <person name="Gaulin E."/>
        </authorList>
    </citation>
    <scope>NUCLEOTIDE SEQUENCE</scope>
    <source>
        <strain evidence="4">CBS 578.67</strain>
    </source>
</reference>
<evidence type="ECO:0000313" key="5">
    <source>
        <dbReference type="EMBL" id="VFT79286.1"/>
    </source>
</evidence>
<dbReference type="Pfam" id="PF01433">
    <property type="entry name" value="Peptidase_M1"/>
    <property type="match status" value="1"/>
</dbReference>
<dbReference type="EMBL" id="VJMH01000213">
    <property type="protein sequence ID" value="KAF0717810.1"/>
    <property type="molecule type" value="Genomic_DNA"/>
</dbReference>
<dbReference type="Proteomes" id="UP000332933">
    <property type="component" value="Unassembled WGS sequence"/>
</dbReference>
<dbReference type="Gene3D" id="2.60.40.1730">
    <property type="entry name" value="tricorn interacting facor f3 domain"/>
    <property type="match status" value="1"/>
</dbReference>
<dbReference type="InterPro" id="IPR027268">
    <property type="entry name" value="Peptidase_M4/M1_CTD_sf"/>
</dbReference>
<evidence type="ECO:0000256" key="1">
    <source>
        <dbReference type="PIRSR" id="PIRSR634015-3"/>
    </source>
</evidence>
<evidence type="ECO:0000259" key="3">
    <source>
        <dbReference type="Pfam" id="PF01433"/>
    </source>
</evidence>
<organism evidence="5 6">
    <name type="scientific">Aphanomyces stellatus</name>
    <dbReference type="NCBI Taxonomy" id="120398"/>
    <lineage>
        <taxon>Eukaryota</taxon>
        <taxon>Sar</taxon>
        <taxon>Stramenopiles</taxon>
        <taxon>Oomycota</taxon>
        <taxon>Saprolegniomycetes</taxon>
        <taxon>Saprolegniales</taxon>
        <taxon>Verrucalvaceae</taxon>
        <taxon>Aphanomyces</taxon>
    </lineage>
</organism>
<dbReference type="Gene3D" id="1.10.390.10">
    <property type="entry name" value="Neutral Protease Domain 2"/>
    <property type="match status" value="1"/>
</dbReference>
<evidence type="ECO:0000256" key="2">
    <source>
        <dbReference type="SAM" id="Phobius"/>
    </source>
</evidence>
<dbReference type="AlphaFoldDB" id="A0A485KB17"/>
<comment type="cofactor">
    <cofactor evidence="1">
        <name>Zn(2+)</name>
        <dbReference type="ChEBI" id="CHEBI:29105"/>
    </cofactor>
    <text evidence="1">Binds 1 zinc ion per subunit.</text>
</comment>